<name>A0A378X3X2_9NOCA</name>
<protein>
    <submittedName>
        <fullName evidence="1">Uncharacterized protein conserved in bacteria (DUF2218)</fullName>
    </submittedName>
</protein>
<dbReference type="Proteomes" id="UP000255082">
    <property type="component" value="Unassembled WGS sequence"/>
</dbReference>
<dbReference type="InterPro" id="IPR014543">
    <property type="entry name" value="UCP028291"/>
</dbReference>
<dbReference type="RefSeq" id="WP_128145509.1">
    <property type="nucleotide sequence ID" value="NZ_JAJFOE010000003.1"/>
</dbReference>
<dbReference type="Gene3D" id="3.30.310.50">
    <property type="entry name" value="Alpha-D-phosphohexomutase, C-terminal domain"/>
    <property type="match status" value="1"/>
</dbReference>
<organism evidence="1 2">
    <name type="scientific">Nocardia africana</name>
    <dbReference type="NCBI Taxonomy" id="134964"/>
    <lineage>
        <taxon>Bacteria</taxon>
        <taxon>Bacillati</taxon>
        <taxon>Actinomycetota</taxon>
        <taxon>Actinomycetes</taxon>
        <taxon>Mycobacteriales</taxon>
        <taxon>Nocardiaceae</taxon>
        <taxon>Nocardia</taxon>
    </lineage>
</organism>
<proteinExistence type="predicted"/>
<dbReference type="OrthoDB" id="9806511at2"/>
<reference evidence="1 2" key="1">
    <citation type="submission" date="2018-06" db="EMBL/GenBank/DDBJ databases">
        <authorList>
            <consortium name="Pathogen Informatics"/>
            <person name="Doyle S."/>
        </authorList>
    </citation>
    <scope>NUCLEOTIDE SEQUENCE [LARGE SCALE GENOMIC DNA]</scope>
    <source>
        <strain evidence="1 2">NCTC13184</strain>
    </source>
</reference>
<sequence>MPTIRACIPTDRGPWYLQQFCTHAYAMASPRAHRMRLHRNDIADVRLSVETADNDALVQFAPWGTCTLHADAGTLTVRIDAADPPALQRIRDIVTRDLERFGRGSIRIVWTDIADTEGAPPS</sequence>
<evidence type="ECO:0000313" key="1">
    <source>
        <dbReference type="EMBL" id="SUA47454.1"/>
    </source>
</evidence>
<evidence type="ECO:0000313" key="2">
    <source>
        <dbReference type="Proteomes" id="UP000255082"/>
    </source>
</evidence>
<dbReference type="AlphaFoldDB" id="A0A378X3X2"/>
<gene>
    <name evidence="1" type="ORF">NCTC13184_05995</name>
</gene>
<accession>A0A378X3X2</accession>
<dbReference type="EMBL" id="UGRU01000001">
    <property type="protein sequence ID" value="SUA47454.1"/>
    <property type="molecule type" value="Genomic_DNA"/>
</dbReference>
<dbReference type="Pfam" id="PF09981">
    <property type="entry name" value="DUF2218"/>
    <property type="match status" value="1"/>
</dbReference>